<dbReference type="PROSITE" id="PS50086">
    <property type="entry name" value="TBC_RABGAP"/>
    <property type="match status" value="1"/>
</dbReference>
<proteinExistence type="predicted"/>
<evidence type="ECO:0000256" key="2">
    <source>
        <dbReference type="SAM" id="MobiDB-lite"/>
    </source>
</evidence>
<dbReference type="InterPro" id="IPR000195">
    <property type="entry name" value="Rab-GAP-TBC_dom"/>
</dbReference>
<reference evidence="4 5" key="1">
    <citation type="submission" date="2018-11" db="EMBL/GenBank/DDBJ databases">
        <title>Genome sequence and assembly of Colletotrichum spinosum.</title>
        <authorList>
            <person name="Gan P."/>
            <person name="Shirasu K."/>
        </authorList>
    </citation>
    <scope>NUCLEOTIDE SEQUENCE [LARGE SCALE GENOMIC DNA]</scope>
    <source>
        <strain evidence="4 5">CBS 515.97</strain>
    </source>
</reference>
<feature type="compositionally biased region" description="Low complexity" evidence="2">
    <location>
        <begin position="629"/>
        <end position="645"/>
    </location>
</feature>
<feature type="domain" description="Rab-GAP TBC" evidence="3">
    <location>
        <begin position="36"/>
        <end position="306"/>
    </location>
</feature>
<dbReference type="Gene3D" id="1.10.8.270">
    <property type="entry name" value="putative rabgap domain of human tbc1 domain family member 14 like domains"/>
    <property type="match status" value="1"/>
</dbReference>
<dbReference type="EMBL" id="QAPG01000106">
    <property type="protein sequence ID" value="TDZ31291.1"/>
    <property type="molecule type" value="Genomic_DNA"/>
</dbReference>
<evidence type="ECO:0000259" key="3">
    <source>
        <dbReference type="PROSITE" id="PS50086"/>
    </source>
</evidence>
<dbReference type="AlphaFoldDB" id="A0A4R8PZB4"/>
<protein>
    <submittedName>
        <fullName evidence="4">TBC1 domain family member 5</fullName>
    </submittedName>
</protein>
<evidence type="ECO:0000313" key="5">
    <source>
        <dbReference type="Proteomes" id="UP000295083"/>
    </source>
</evidence>
<feature type="region of interest" description="Disordered" evidence="2">
    <location>
        <begin position="383"/>
        <end position="420"/>
    </location>
</feature>
<keyword evidence="1" id="KW-0343">GTPase activation</keyword>
<gene>
    <name evidence="4" type="primary">TBC1D5</name>
    <name evidence="4" type="ORF">C8035_v001784</name>
</gene>
<keyword evidence="5" id="KW-1185">Reference proteome</keyword>
<dbReference type="SUPFAM" id="SSF47923">
    <property type="entry name" value="Ypt/Rab-GAP domain of gyp1p"/>
    <property type="match status" value="2"/>
</dbReference>
<dbReference type="FunFam" id="1.10.8.270:FF:000031">
    <property type="entry name" value="TBC1 domain family member 5"/>
    <property type="match status" value="1"/>
</dbReference>
<dbReference type="Gene3D" id="1.10.472.80">
    <property type="entry name" value="Ypt/Rab-GAP domain of gyp1p, domain 3"/>
    <property type="match status" value="1"/>
</dbReference>
<evidence type="ECO:0000256" key="1">
    <source>
        <dbReference type="ARBA" id="ARBA00022468"/>
    </source>
</evidence>
<feature type="compositionally biased region" description="Polar residues" evidence="2">
    <location>
        <begin position="383"/>
        <end position="405"/>
    </location>
</feature>
<name>A0A4R8PZB4_9PEZI</name>
<evidence type="ECO:0000313" key="4">
    <source>
        <dbReference type="EMBL" id="TDZ31291.1"/>
    </source>
</evidence>
<dbReference type="PANTHER" id="PTHR22957">
    <property type="entry name" value="TBC1 DOMAIN FAMILY MEMBER GTPASE-ACTIVATING PROTEIN"/>
    <property type="match status" value="1"/>
</dbReference>
<dbReference type="InterPro" id="IPR035969">
    <property type="entry name" value="Rab-GAP_TBC_sf"/>
</dbReference>
<comment type="caution">
    <text evidence="4">The sequence shown here is derived from an EMBL/GenBank/DDBJ whole genome shotgun (WGS) entry which is preliminary data.</text>
</comment>
<dbReference type="GO" id="GO:0005096">
    <property type="term" value="F:GTPase activator activity"/>
    <property type="evidence" value="ECO:0007669"/>
    <property type="project" value="UniProtKB-KW"/>
</dbReference>
<feature type="compositionally biased region" description="Basic and acidic residues" evidence="2">
    <location>
        <begin position="717"/>
        <end position="726"/>
    </location>
</feature>
<dbReference type="Pfam" id="PF00566">
    <property type="entry name" value="RabGAP-TBC"/>
    <property type="match status" value="1"/>
</dbReference>
<organism evidence="4 5">
    <name type="scientific">Colletotrichum spinosum</name>
    <dbReference type="NCBI Taxonomy" id="1347390"/>
    <lineage>
        <taxon>Eukaryota</taxon>
        <taxon>Fungi</taxon>
        <taxon>Dikarya</taxon>
        <taxon>Ascomycota</taxon>
        <taxon>Pezizomycotina</taxon>
        <taxon>Sordariomycetes</taxon>
        <taxon>Hypocreomycetidae</taxon>
        <taxon>Glomerellales</taxon>
        <taxon>Glomerellaceae</taxon>
        <taxon>Colletotrichum</taxon>
        <taxon>Colletotrichum orbiculare species complex</taxon>
    </lineage>
</organism>
<feature type="region of interest" description="Disordered" evidence="2">
    <location>
        <begin position="618"/>
        <end position="741"/>
    </location>
</feature>
<dbReference type="SMART" id="SM00164">
    <property type="entry name" value="TBC"/>
    <property type="match status" value="1"/>
</dbReference>
<sequence length="741" mass="81584">MRTLDEAQARWAETLKYAGILPDLQRAVKYNGTSSPCISGCRSVCWKTFLLFQTVDVADWLHHATESRRYYSEQRDHFLKFINHPEELAKVAVDPLADDPKSPWNTVRQDEIIRAEIAQDVRRLPDEAFYQEPETQAMIIDALFIYCKLHPNSGGYRQGMHELFAPIAYVVHQDALDREGIAASGVEANETMLGMLDASYLEHDAFALFSKVMERAKGFYEVKDSVSRSAIASVTRDRPETSAIVEKSKYIHEVCLAKVDPELANHLKDIEILPQIFLIRWIRLLFGREFPFDQLLVLWDTMFAVDPSLTLIDLVCVAMLLRIRWSLLEADYSVCLQLLLKYPAPEGTHGPYTFVDDAVYLRTHLSAAGGASLILKYTGRMPNTTPSADNSRPSTPMGQAFSSLKQRTKGSHSPMPSPGRFIQQQGGIEALFQGAAKGMMERSEKFGINQAVRDAMGEIKRNMQGLNEVRYSPRMARQLLGDESAASAVAALEKRNKLLATMLDETVTSLRSVATSDLDDKVKTLELVEVAAAKVQFVKVYLEDPTIEVPDLEAIASPPPEDAQADVPIDIGPEDSAVLGGGPVENVVDIVSIMSLAEEAKPSSPDPPQILPQAMEATRNAAAKQTSNPPSVSASGPASATTSPTPERPQPPIPTRSTLAQSSFAWMLEPDQPAHSATPPQLPKATSGGNHRKRPSGNISRERNAFLFGEVVAESDDQSKPVKSDDIFGLQPMGKSKSPFA</sequence>
<accession>A0A4R8PZB4</accession>
<dbReference type="FunFam" id="1.10.472.80:FF:000038">
    <property type="entry name" value="TBC1 domain family member 5"/>
    <property type="match status" value="1"/>
</dbReference>
<dbReference type="PANTHER" id="PTHR22957:SF337">
    <property type="entry name" value="TBC1 DOMAIN FAMILY MEMBER 5"/>
    <property type="match status" value="1"/>
</dbReference>
<dbReference type="Proteomes" id="UP000295083">
    <property type="component" value="Unassembled WGS sequence"/>
</dbReference>